<organism evidence="1 2">
    <name type="scientific">Formosa undariae</name>
    <dbReference type="NCBI Taxonomy" id="1325436"/>
    <lineage>
        <taxon>Bacteria</taxon>
        <taxon>Pseudomonadati</taxon>
        <taxon>Bacteroidota</taxon>
        <taxon>Flavobacteriia</taxon>
        <taxon>Flavobacteriales</taxon>
        <taxon>Flavobacteriaceae</taxon>
        <taxon>Formosa</taxon>
    </lineage>
</organism>
<name>A0ABV5F5Q6_9FLAO</name>
<gene>
    <name evidence="1" type="ORF">ACFFVB_16640</name>
</gene>
<dbReference type="Gene3D" id="2.60.120.1360">
    <property type="match status" value="1"/>
</dbReference>
<accession>A0ABV5F5Q6</accession>
<protein>
    <submittedName>
        <fullName evidence="1">Lipase</fullName>
    </submittedName>
</protein>
<evidence type="ECO:0000313" key="1">
    <source>
        <dbReference type="EMBL" id="MFB9054719.1"/>
    </source>
</evidence>
<proteinExistence type="predicted"/>
<evidence type="ECO:0000313" key="2">
    <source>
        <dbReference type="Proteomes" id="UP001589605"/>
    </source>
</evidence>
<dbReference type="RefSeq" id="WP_382384357.1">
    <property type="nucleotide sequence ID" value="NZ_JBHMEZ010000031.1"/>
</dbReference>
<dbReference type="Gene3D" id="3.40.50.1110">
    <property type="entry name" value="SGNH hydrolase"/>
    <property type="match status" value="1"/>
</dbReference>
<dbReference type="InterPro" id="IPR036514">
    <property type="entry name" value="SGNH_hydro_sf"/>
</dbReference>
<dbReference type="SUPFAM" id="SSF52266">
    <property type="entry name" value="SGNH hydrolase"/>
    <property type="match status" value="1"/>
</dbReference>
<dbReference type="EMBL" id="JBHMEZ010000031">
    <property type="protein sequence ID" value="MFB9054719.1"/>
    <property type="molecule type" value="Genomic_DNA"/>
</dbReference>
<keyword evidence="2" id="KW-1185">Reference proteome</keyword>
<reference evidence="1 2" key="1">
    <citation type="submission" date="2024-09" db="EMBL/GenBank/DDBJ databases">
        <authorList>
            <person name="Sun Q."/>
            <person name="Mori K."/>
        </authorList>
    </citation>
    <scope>NUCLEOTIDE SEQUENCE [LARGE SCALE GENOMIC DNA]</scope>
    <source>
        <strain evidence="1 2">CECT 8286</strain>
    </source>
</reference>
<dbReference type="Proteomes" id="UP001589605">
    <property type="component" value="Unassembled WGS sequence"/>
</dbReference>
<sequence length="495" mass="55797">MNYSPFKICFSICVTLLLLLGLTYFSTSNTLPNGKSEDGFLLFGQSIKYPTTASFWSVKNTSKGNTKSLDSIVNNIETLVDPEEDINVIVEKKKFIPKIPNLSKIDTSKIERIAYPSNKEEFIAHLKGQLTAPTSRIIHYGDSQIEGDRMSSYIRNKLQNLYGGNGPGFTPVSQVYENISSVVTTSENWTRHAAFDPSKKRYEHKKYGAFTTFSRFTPYYEIFADRINLDTLQLVKASISVKPSKKTYTNMRQFTTIGFHYGNAQLPVSIKVFSNGSLIKEGQLISDGNYHNFKIKLSAPSTELVFELEGKMSPDVYGLTLDGEEGIQLDNVAMRGSAGTVFAGLNGENFAQMYRELDPKVLIFQYGGNSVPYVKDSLEVSQYVGYLKNHISWVRRKTKDASIIFIGPADMTTTENGALRTYPLLPYLNKLLREMCYDNDIAYWSTFKAMGGENAMEHWVDQKLAGSDYTHFSLSGTRIISELFFLSLYMDLTQN</sequence>
<comment type="caution">
    <text evidence="1">The sequence shown here is derived from an EMBL/GenBank/DDBJ whole genome shotgun (WGS) entry which is preliminary data.</text>
</comment>